<dbReference type="PRINTS" id="PR00081">
    <property type="entry name" value="GDHRDH"/>
</dbReference>
<dbReference type="AlphaFoldDB" id="A0A370NKE8"/>
<dbReference type="PANTHER" id="PTHR24321">
    <property type="entry name" value="DEHYDROGENASES, SHORT CHAIN"/>
    <property type="match status" value="1"/>
</dbReference>
<keyword evidence="2" id="KW-0560">Oxidoreductase</keyword>
<dbReference type="RefSeq" id="WP_115215521.1">
    <property type="nucleotide sequence ID" value="NZ_QKWJ01000073.1"/>
</dbReference>
<dbReference type="PANTHER" id="PTHR24321:SF8">
    <property type="entry name" value="ESTRADIOL 17-BETA-DEHYDROGENASE 8-RELATED"/>
    <property type="match status" value="1"/>
</dbReference>
<comment type="similarity">
    <text evidence="1">Belongs to the short-chain dehydrogenases/reductases (SDR) family.</text>
</comment>
<organism evidence="5 6">
    <name type="scientific">Cupriavidus lacunae</name>
    <dbReference type="NCBI Taxonomy" id="2666307"/>
    <lineage>
        <taxon>Bacteria</taxon>
        <taxon>Pseudomonadati</taxon>
        <taxon>Pseudomonadota</taxon>
        <taxon>Betaproteobacteria</taxon>
        <taxon>Burkholderiales</taxon>
        <taxon>Burkholderiaceae</taxon>
        <taxon>Cupriavidus</taxon>
    </lineage>
</organism>
<dbReference type="InterPro" id="IPR057326">
    <property type="entry name" value="KR_dom"/>
</dbReference>
<name>A0A370NKE8_9BURK</name>
<dbReference type="PRINTS" id="PR00080">
    <property type="entry name" value="SDRFAMILY"/>
</dbReference>
<dbReference type="Pfam" id="PF13561">
    <property type="entry name" value="adh_short_C2"/>
    <property type="match status" value="1"/>
</dbReference>
<comment type="caution">
    <text evidence="5">The sequence shown here is derived from an EMBL/GenBank/DDBJ whole genome shotgun (WGS) entry which is preliminary data.</text>
</comment>
<dbReference type="Gene3D" id="3.40.50.720">
    <property type="entry name" value="NAD(P)-binding Rossmann-like Domain"/>
    <property type="match status" value="1"/>
</dbReference>
<evidence type="ECO:0000313" key="6">
    <source>
        <dbReference type="Proteomes" id="UP000255165"/>
    </source>
</evidence>
<dbReference type="FunFam" id="3.40.50.720:FF:000084">
    <property type="entry name" value="Short-chain dehydrogenase reductase"/>
    <property type="match status" value="1"/>
</dbReference>
<evidence type="ECO:0000313" key="5">
    <source>
        <dbReference type="EMBL" id="RDK06072.1"/>
    </source>
</evidence>
<dbReference type="Proteomes" id="UP000255165">
    <property type="component" value="Unassembled WGS sequence"/>
</dbReference>
<dbReference type="SMART" id="SM00822">
    <property type="entry name" value="PKS_KR"/>
    <property type="match status" value="1"/>
</dbReference>
<feature type="domain" description="Ketoreductase" evidence="4">
    <location>
        <begin position="6"/>
        <end position="190"/>
    </location>
</feature>
<dbReference type="SUPFAM" id="SSF51735">
    <property type="entry name" value="NAD(P)-binding Rossmann-fold domains"/>
    <property type="match status" value="1"/>
</dbReference>
<dbReference type="InterPro" id="IPR036291">
    <property type="entry name" value="NAD(P)-bd_dom_sf"/>
</dbReference>
<reference evidence="6" key="1">
    <citation type="submission" date="2018-06" db="EMBL/GenBank/DDBJ databases">
        <authorList>
            <person name="Feng T."/>
            <person name="Jeon C.O."/>
        </authorList>
    </citation>
    <scope>NUCLEOTIDE SEQUENCE [LARGE SCALE GENOMIC DNA]</scope>
    <source>
        <strain evidence="6">S23</strain>
    </source>
</reference>
<protein>
    <submittedName>
        <fullName evidence="5">Short-chain dehydrogenase</fullName>
    </submittedName>
</protein>
<dbReference type="PROSITE" id="PS00061">
    <property type="entry name" value="ADH_SHORT"/>
    <property type="match status" value="1"/>
</dbReference>
<dbReference type="InterPro" id="IPR020904">
    <property type="entry name" value="Sc_DH/Rdtase_CS"/>
</dbReference>
<keyword evidence="3" id="KW-0520">NAD</keyword>
<sequence length="251" mass="26179">MRIQDKVVLITGSGTGIGKAAALRLAREGATIIATDIDPAGARATAQAVESLGARAMALPLDVSSEAQWKQVVEEALAAFGRIDVLFNNAGIWIIKALADTTLEEWNRLMSINVTGTFLGMKHVMPQMARQGKGSVINASSVAGLVGAAGNALYGASKGAVRLLTKDAAIEYASLGVRVNSIHPGLIQTAMADYASVSMRASQEELGQRLAPMGRVGRPEEVSDLVLFLASDESSYITGAELVVDGGLTAR</sequence>
<evidence type="ECO:0000256" key="3">
    <source>
        <dbReference type="ARBA" id="ARBA00023027"/>
    </source>
</evidence>
<dbReference type="GO" id="GO:0016491">
    <property type="term" value="F:oxidoreductase activity"/>
    <property type="evidence" value="ECO:0007669"/>
    <property type="project" value="UniProtKB-KW"/>
</dbReference>
<accession>A0A370NKE8</accession>
<evidence type="ECO:0000259" key="4">
    <source>
        <dbReference type="SMART" id="SM00822"/>
    </source>
</evidence>
<evidence type="ECO:0000256" key="1">
    <source>
        <dbReference type="ARBA" id="ARBA00006484"/>
    </source>
</evidence>
<dbReference type="InterPro" id="IPR002347">
    <property type="entry name" value="SDR_fam"/>
</dbReference>
<gene>
    <name evidence="5" type="ORF">DN412_33510</name>
</gene>
<proteinExistence type="inferred from homology"/>
<dbReference type="EMBL" id="QKWJ01000073">
    <property type="protein sequence ID" value="RDK06072.1"/>
    <property type="molecule type" value="Genomic_DNA"/>
</dbReference>
<dbReference type="NCBIfam" id="NF005559">
    <property type="entry name" value="PRK07231.1"/>
    <property type="match status" value="1"/>
</dbReference>
<keyword evidence="6" id="KW-1185">Reference proteome</keyword>
<evidence type="ECO:0000256" key="2">
    <source>
        <dbReference type="ARBA" id="ARBA00023002"/>
    </source>
</evidence>